<gene>
    <name evidence="1" type="ORF">PHYSODRAFT_481749</name>
</gene>
<evidence type="ECO:0000313" key="1">
    <source>
        <dbReference type="EMBL" id="EGZ23327.1"/>
    </source>
</evidence>
<reference evidence="1 2" key="1">
    <citation type="journal article" date="2006" name="Science">
        <title>Phytophthora genome sequences uncover evolutionary origins and mechanisms of pathogenesis.</title>
        <authorList>
            <person name="Tyler B.M."/>
            <person name="Tripathy S."/>
            <person name="Zhang X."/>
            <person name="Dehal P."/>
            <person name="Jiang R.H."/>
            <person name="Aerts A."/>
            <person name="Arredondo F.D."/>
            <person name="Baxter L."/>
            <person name="Bensasson D."/>
            <person name="Beynon J.L."/>
            <person name="Chapman J."/>
            <person name="Damasceno C.M."/>
            <person name="Dorrance A.E."/>
            <person name="Dou D."/>
            <person name="Dickerman A.W."/>
            <person name="Dubchak I.L."/>
            <person name="Garbelotto M."/>
            <person name="Gijzen M."/>
            <person name="Gordon S.G."/>
            <person name="Govers F."/>
            <person name="Grunwald N.J."/>
            <person name="Huang W."/>
            <person name="Ivors K.L."/>
            <person name="Jones R.W."/>
            <person name="Kamoun S."/>
            <person name="Krampis K."/>
            <person name="Lamour K.H."/>
            <person name="Lee M.K."/>
            <person name="McDonald W.H."/>
            <person name="Medina M."/>
            <person name="Meijer H.J."/>
            <person name="Nordberg E.K."/>
            <person name="Maclean D.J."/>
            <person name="Ospina-Giraldo M.D."/>
            <person name="Morris P.F."/>
            <person name="Phuntumart V."/>
            <person name="Putnam N.H."/>
            <person name="Rash S."/>
            <person name="Rose J.K."/>
            <person name="Sakihama Y."/>
            <person name="Salamov A.A."/>
            <person name="Savidor A."/>
            <person name="Scheuring C.F."/>
            <person name="Smith B.M."/>
            <person name="Sobral B.W."/>
            <person name="Terry A."/>
            <person name="Torto-Alalibo T.A."/>
            <person name="Win J."/>
            <person name="Xu Z."/>
            <person name="Zhang H."/>
            <person name="Grigoriev I.V."/>
            <person name="Rokhsar D.S."/>
            <person name="Boore J.L."/>
        </authorList>
    </citation>
    <scope>NUCLEOTIDE SEQUENCE [LARGE SCALE GENOMIC DNA]</scope>
    <source>
        <strain evidence="1 2">P6497</strain>
    </source>
</reference>
<proteinExistence type="predicted"/>
<dbReference type="EMBL" id="JH159152">
    <property type="protein sequence ID" value="EGZ23327.1"/>
    <property type="molecule type" value="Genomic_DNA"/>
</dbReference>
<dbReference type="AlphaFoldDB" id="G4YZ46"/>
<dbReference type="GeneID" id="20655413"/>
<keyword evidence="2" id="KW-1185">Reference proteome</keyword>
<name>G4YZ46_PHYSP</name>
<dbReference type="KEGG" id="psoj:PHYSODRAFT_481749"/>
<protein>
    <submittedName>
        <fullName evidence="1">Uncharacterized protein</fullName>
    </submittedName>
</protein>
<organism evidence="1 2">
    <name type="scientific">Phytophthora sojae (strain P6497)</name>
    <name type="common">Soybean stem and root rot agent</name>
    <name type="synonym">Phytophthora megasperma f. sp. glycines</name>
    <dbReference type="NCBI Taxonomy" id="1094619"/>
    <lineage>
        <taxon>Eukaryota</taxon>
        <taxon>Sar</taxon>
        <taxon>Stramenopiles</taxon>
        <taxon>Oomycota</taxon>
        <taxon>Peronosporomycetes</taxon>
        <taxon>Peronosporales</taxon>
        <taxon>Peronosporaceae</taxon>
        <taxon>Phytophthora</taxon>
    </lineage>
</organism>
<evidence type="ECO:0000313" key="2">
    <source>
        <dbReference type="Proteomes" id="UP000002640"/>
    </source>
</evidence>
<dbReference type="RefSeq" id="XP_009518615.1">
    <property type="nucleotide sequence ID" value="XM_009520320.1"/>
</dbReference>
<accession>G4YZ46</accession>
<dbReference type="Proteomes" id="UP000002640">
    <property type="component" value="Unassembled WGS sequence"/>
</dbReference>
<sequence length="393" mass="44018">MATRLASHYPDTIDDDTKQMRVPTATATAVVLGFFGHLCEPAHMSDRDSVSTKLHRVLEGYDKTINSLKQRGLMKINEGKQDLKAGGFGAVAFMLMTLKPVKKGQKWCIMSFGWRFFRGYVELDAGLVVEEQGHKGDQTGTENFCKHVYANPYEPSKGTILALAVHLFSCPERCRLLRRVIKSFNEEGSRVLGCAPADIGTHSQRKGGSSYALGRLKNRYTHFGEGADQLRMIAGLPFDSERFDSTILFMLASLIHHEQYLRHALCPQHPIFKARVFSANRLLQVQRGATILVIGTSPVCGLKATGIPAHLATVKQVNDLRDHVASLHSDIDDLKTGIAQKLPNEVAMKVYSELRQHFCDEWCRSRSLRDLERRIDDLRANMAAEFRSIFSAN</sequence>
<dbReference type="InParanoid" id="G4YZ46"/>
<dbReference type="OMA" id="PADIGTH"/>